<name>A0A2N9FX67_FAGSY</name>
<dbReference type="AlphaFoldDB" id="A0A2N9FX67"/>
<evidence type="ECO:0000259" key="6">
    <source>
        <dbReference type="PROSITE" id="PS50808"/>
    </source>
</evidence>
<evidence type="ECO:0000256" key="3">
    <source>
        <dbReference type="ARBA" id="ARBA00022833"/>
    </source>
</evidence>
<dbReference type="InterPro" id="IPR007021">
    <property type="entry name" value="DUF659"/>
</dbReference>
<sequence length="515" mass="57677">MGDETEGAGRGDCGSEDLRRAGNPRTSLIVDLIVVFSDFFSHFGSDCSDCGMGLWLMENTTSSGFGTSMLDGNAPLWTYVTKIEKSSGGRGNMSFKCNYCQEIYKGSYSRVKAHLLRIANVGIKGCPKVTAEHKLEMQKLQDAADQKKISKESTIPLPPWDGSESISSSTMFARKRSLTGKSPLEKAFNNGCKEQLTSLIARMFYSCGIPFHFARNPHYVNSYKYAANNMLVAYVPPGYNALRTTLLQKERANVERMLKPIKDGWKEKGMSVVSDGWTDPQRKPLINFMVTSEGASVFLKAIDRTKEYKDKYYIFKLLMNVIKEIGPEKVVQVITDNAYVMKATGSLIEAEVDYIILFTSPIYDMLRAADTDRPTRHLVYNMWDTMIERVKTIIFRHEGKQEGEVSTFYNMVYDILIDRWTKNCTPLHCMAHSLNPKSNEKYIKGKTKMWDIAGDSWEDPYGGTGMLEIASLTLDEPELEEEIMGATSETVGGSASADSESVGDRDDEEDVVVLG</sequence>
<keyword evidence="1" id="KW-0479">Metal-binding</keyword>
<keyword evidence="2 4" id="KW-0863">Zinc-finger</keyword>
<accession>A0A2N9FX67</accession>
<dbReference type="PANTHER" id="PTHR32166:SF81">
    <property type="entry name" value="OS06G0658400 PROTEIN"/>
    <property type="match status" value="1"/>
</dbReference>
<dbReference type="PROSITE" id="PS50808">
    <property type="entry name" value="ZF_BED"/>
    <property type="match status" value="1"/>
</dbReference>
<dbReference type="GO" id="GO:0003677">
    <property type="term" value="F:DNA binding"/>
    <property type="evidence" value="ECO:0007669"/>
    <property type="project" value="InterPro"/>
</dbReference>
<feature type="region of interest" description="Disordered" evidence="5">
    <location>
        <begin position="483"/>
        <end position="515"/>
    </location>
</feature>
<protein>
    <recommendedName>
        <fullName evidence="6">BED-type domain-containing protein</fullName>
    </recommendedName>
</protein>
<dbReference type="Pfam" id="PF04937">
    <property type="entry name" value="DUF659"/>
    <property type="match status" value="1"/>
</dbReference>
<dbReference type="PANTHER" id="PTHR32166">
    <property type="entry name" value="OSJNBA0013A04.12 PROTEIN"/>
    <property type="match status" value="1"/>
</dbReference>
<evidence type="ECO:0000256" key="4">
    <source>
        <dbReference type="PROSITE-ProRule" id="PRU00027"/>
    </source>
</evidence>
<dbReference type="SUPFAM" id="SSF53098">
    <property type="entry name" value="Ribonuclease H-like"/>
    <property type="match status" value="1"/>
</dbReference>
<feature type="domain" description="BED-type" evidence="6">
    <location>
        <begin position="71"/>
        <end position="133"/>
    </location>
</feature>
<dbReference type="InterPro" id="IPR003656">
    <property type="entry name" value="Znf_BED"/>
</dbReference>
<gene>
    <name evidence="7" type="ORF">FSB_LOCUS19582</name>
</gene>
<reference evidence="7" key="1">
    <citation type="submission" date="2018-02" db="EMBL/GenBank/DDBJ databases">
        <authorList>
            <person name="Cohen D.B."/>
            <person name="Kent A.D."/>
        </authorList>
    </citation>
    <scope>NUCLEOTIDE SEQUENCE</scope>
</reference>
<evidence type="ECO:0000313" key="7">
    <source>
        <dbReference type="EMBL" id="SPC91700.1"/>
    </source>
</evidence>
<keyword evidence="3" id="KW-0862">Zinc</keyword>
<dbReference type="EMBL" id="OIVN01001246">
    <property type="protein sequence ID" value="SPC91700.1"/>
    <property type="molecule type" value="Genomic_DNA"/>
</dbReference>
<feature type="compositionally biased region" description="Acidic residues" evidence="5">
    <location>
        <begin position="505"/>
        <end position="515"/>
    </location>
</feature>
<organism evidence="7">
    <name type="scientific">Fagus sylvatica</name>
    <name type="common">Beechnut</name>
    <dbReference type="NCBI Taxonomy" id="28930"/>
    <lineage>
        <taxon>Eukaryota</taxon>
        <taxon>Viridiplantae</taxon>
        <taxon>Streptophyta</taxon>
        <taxon>Embryophyta</taxon>
        <taxon>Tracheophyta</taxon>
        <taxon>Spermatophyta</taxon>
        <taxon>Magnoliopsida</taxon>
        <taxon>eudicotyledons</taxon>
        <taxon>Gunneridae</taxon>
        <taxon>Pentapetalae</taxon>
        <taxon>rosids</taxon>
        <taxon>fabids</taxon>
        <taxon>Fagales</taxon>
        <taxon>Fagaceae</taxon>
        <taxon>Fagus</taxon>
    </lineage>
</organism>
<evidence type="ECO:0000256" key="2">
    <source>
        <dbReference type="ARBA" id="ARBA00022771"/>
    </source>
</evidence>
<dbReference type="GO" id="GO:0008270">
    <property type="term" value="F:zinc ion binding"/>
    <property type="evidence" value="ECO:0007669"/>
    <property type="project" value="UniProtKB-KW"/>
</dbReference>
<evidence type="ECO:0000256" key="5">
    <source>
        <dbReference type="SAM" id="MobiDB-lite"/>
    </source>
</evidence>
<proteinExistence type="predicted"/>
<evidence type="ECO:0000256" key="1">
    <source>
        <dbReference type="ARBA" id="ARBA00022723"/>
    </source>
</evidence>
<feature type="compositionally biased region" description="Polar residues" evidence="5">
    <location>
        <begin position="487"/>
        <end position="497"/>
    </location>
</feature>
<dbReference type="InterPro" id="IPR012337">
    <property type="entry name" value="RNaseH-like_sf"/>
</dbReference>